<feature type="compositionally biased region" description="Low complexity" evidence="6">
    <location>
        <begin position="1791"/>
        <end position="1803"/>
    </location>
</feature>
<feature type="region of interest" description="Disordered" evidence="6">
    <location>
        <begin position="2914"/>
        <end position="2953"/>
    </location>
</feature>
<feature type="region of interest" description="Disordered" evidence="6">
    <location>
        <begin position="573"/>
        <end position="593"/>
    </location>
</feature>
<dbReference type="InterPro" id="IPR011032">
    <property type="entry name" value="GroES-like_sf"/>
</dbReference>
<evidence type="ECO:0000256" key="3">
    <source>
        <dbReference type="ARBA" id="ARBA00022723"/>
    </source>
</evidence>
<feature type="compositionally biased region" description="Basic and acidic residues" evidence="6">
    <location>
        <begin position="3460"/>
        <end position="3475"/>
    </location>
</feature>
<proteinExistence type="inferred from homology"/>
<feature type="compositionally biased region" description="Low complexity" evidence="6">
    <location>
        <begin position="2026"/>
        <end position="2048"/>
    </location>
</feature>
<feature type="region of interest" description="Disordered" evidence="6">
    <location>
        <begin position="1305"/>
        <end position="1348"/>
    </location>
</feature>
<keyword evidence="4" id="KW-0862">Zinc</keyword>
<evidence type="ECO:0000259" key="7">
    <source>
        <dbReference type="Pfam" id="PF08240"/>
    </source>
</evidence>
<dbReference type="AntiFam" id="ANF00205">
    <property type="entry name" value="Shadow ORF (opposite nemA)"/>
</dbReference>
<feature type="compositionally biased region" description="Basic residues" evidence="6">
    <location>
        <begin position="3325"/>
        <end position="3336"/>
    </location>
</feature>
<evidence type="ECO:0000256" key="1">
    <source>
        <dbReference type="ARBA" id="ARBA00001947"/>
    </source>
</evidence>
<feature type="region of interest" description="Disordered" evidence="6">
    <location>
        <begin position="1730"/>
        <end position="2133"/>
    </location>
</feature>
<feature type="compositionally biased region" description="Basic residues" evidence="6">
    <location>
        <begin position="573"/>
        <end position="587"/>
    </location>
</feature>
<dbReference type="SUPFAM" id="SSF50129">
    <property type="entry name" value="GroES-like"/>
    <property type="match status" value="1"/>
</dbReference>
<feature type="compositionally biased region" description="Low complexity" evidence="6">
    <location>
        <begin position="1308"/>
        <end position="1323"/>
    </location>
</feature>
<evidence type="ECO:0000256" key="6">
    <source>
        <dbReference type="SAM" id="MobiDB-lite"/>
    </source>
</evidence>
<dbReference type="GO" id="GO:0046872">
    <property type="term" value="F:metal ion binding"/>
    <property type="evidence" value="ECO:0007669"/>
    <property type="project" value="UniProtKB-KW"/>
</dbReference>
<feature type="compositionally biased region" description="Basic residues" evidence="6">
    <location>
        <begin position="1975"/>
        <end position="1984"/>
    </location>
</feature>
<comment type="similarity">
    <text evidence="2">Belongs to the zinc-containing alcohol dehydrogenase family.</text>
</comment>
<keyword evidence="3" id="KW-0479">Metal-binding</keyword>
<evidence type="ECO:0000313" key="8">
    <source>
        <dbReference type="EMBL" id="GEU28584.1"/>
    </source>
</evidence>
<comment type="cofactor">
    <cofactor evidence="1">
        <name>Zn(2+)</name>
        <dbReference type="ChEBI" id="CHEBI:29105"/>
    </cofactor>
</comment>
<feature type="region of interest" description="Disordered" evidence="6">
    <location>
        <begin position="235"/>
        <end position="266"/>
    </location>
</feature>
<feature type="compositionally biased region" description="Basic and acidic residues" evidence="6">
    <location>
        <begin position="1738"/>
        <end position="1761"/>
    </location>
</feature>
<feature type="compositionally biased region" description="Basic residues" evidence="6">
    <location>
        <begin position="3379"/>
        <end position="3409"/>
    </location>
</feature>
<feature type="compositionally biased region" description="Basic residues" evidence="6">
    <location>
        <begin position="1933"/>
        <end position="1943"/>
    </location>
</feature>
<keyword evidence="5" id="KW-0520">NAD</keyword>
<feature type="compositionally biased region" description="Basic residues" evidence="6">
    <location>
        <begin position="1820"/>
        <end position="1829"/>
    </location>
</feature>
<feature type="region of interest" description="Disordered" evidence="6">
    <location>
        <begin position="3984"/>
        <end position="4006"/>
    </location>
</feature>
<feature type="region of interest" description="Disordered" evidence="6">
    <location>
        <begin position="1475"/>
        <end position="1521"/>
    </location>
</feature>
<accession>A0A699GFG4</accession>
<dbReference type="EMBL" id="BKCJ010000009">
    <property type="protein sequence ID" value="GEU28584.1"/>
    <property type="molecule type" value="Genomic_DNA"/>
</dbReference>
<feature type="region of interest" description="Disordered" evidence="6">
    <location>
        <begin position="1605"/>
        <end position="1659"/>
    </location>
</feature>
<dbReference type="PANTHER" id="PTHR42813:SF3">
    <property type="entry name" value="GLUTATHIONE-INDEPENDENT FORMALDEHYDE DEHYDROGENASE"/>
    <property type="match status" value="1"/>
</dbReference>
<comment type="caution">
    <text evidence="8">The sequence shown here is derived from an EMBL/GenBank/DDBJ whole genome shotgun (WGS) entry which is preliminary data.</text>
</comment>
<reference evidence="8" key="1">
    <citation type="journal article" date="2019" name="Sci. Rep.">
        <title>Draft genome of Tanacetum cinerariifolium, the natural source of mosquito coil.</title>
        <authorList>
            <person name="Yamashiro T."/>
            <person name="Shiraishi A."/>
            <person name="Satake H."/>
            <person name="Nakayama K."/>
        </authorList>
    </citation>
    <scope>NUCLEOTIDE SEQUENCE</scope>
</reference>
<gene>
    <name evidence="8" type="ORF">Tci_000562</name>
</gene>
<evidence type="ECO:0000256" key="5">
    <source>
        <dbReference type="ARBA" id="ARBA00023027"/>
    </source>
</evidence>
<feature type="region of interest" description="Disordered" evidence="6">
    <location>
        <begin position="3323"/>
        <end position="3555"/>
    </location>
</feature>
<sequence length="4178" mass="449009">MLAEVAGSDVPPTVIVQCGQFFCSGLERPATVTVGVMLPVDDIFFPTYLSSNVTVRHHVPTVPEIAAGPGHVCRPSRHCVRRCHDRQPRHVRSPWLDARLGRGGHVHAVEPPVRAGRFDQRVPGPFVVPVQGAGRLLHDRQFPRGAGHQLHDPGTGRQPLAFHFGRLRRAVSSLRAVRSVRFGAGRLRQRLRRRPAGSRRAAPRLRQHRRRRCLRTAVPGLAVVRQLPGTVWRVPGGRVRDHGRDPATGQCRAGAAAGGPAGRRPVPAGLVRAPARGPRMTSAPLTQPHRPGAPMRHPLPALLFAAAAFLAHTGMARADVLAGDHVTFDTGRQTGIGVAGDTFTLSDVPFTQDGPGFYFNEWLFELKAADGYYMTGNFHVAMEVRYTIPEPFESRSLSIAQAYVVLWPPCAPCGTIPGNVVRGHGGDPAADQYRARAAAGSPAGRRVRAARAAETARAPALRRSWRRVSAQLEPQQVHGRDRHLAQLRQLGLAAEIGPRLAVEVDRRIRAQRQHRHRERLRQPVAEAAQADLPAVAAVIPVVQHVHTRVQAADIAHEIDAEQGVVEARQLGRRHGHLPRGGRAKGFRPRFLGRPGLAADEHRRHRLRRAQRRHGGRHLPRGHRGRICLKNAVRALLHCNGGAAGGSGGRRAQRGKHGHAKRVAAHRPQLQLAVLIDHQLLLAQQQPAFAGHVGNRQLFGLVGGQHHHPHRPALATGDGDGSVHAGCQVIHDQLAVARGHARAARLHLPAGGRIERQFHGNAPVRGKHVHHAVRSQVQARQRLRSGRSQHHAVEVEVIRPDEIVAVGNVHGRAREGQRAGGQRHLEAHARVRGHRVLAHVVVDEQEAAVAIAAHGVARRVQVGRVARHDGGFAHRHRGQARAEILQEPVIRAQAREHLALLAVRAQRRLEIVIDQRQVVMAARARAFLQPRAPCRIAPAMEHIIAQQVDARTELHRNHRRHVVGADHGAAAVHERHAGTVFGAEERRPVDLVVGRAPAAGSRLRTQVAAHAGVEPERIGFLGRQFARAGRPRFVDIAAEHGRHRTGRVHGAVPACHRVQRRVEPGLEGQPLERGDVFGALAGTAQIVFVFQLHADHGPAVLEHQPLQLPADLAVQARHVMQVLGIVAARGHAVHHPVRHAAEAHFRVGPRADAHHRLQSHLSAQLQEAAQVAAVGPVELAGLFLVVVPDDVAGHHGDAGRLHLAQRQFPVCGRRARVVEFAHHGEPRLAVARQIPAVGVQALAARRHGRPLLQVPEHRCGHRRAGVDAKHGIGVRQLLIWHGHRRNWHGWCASAVRDASDAGEARDTRAAATAAPAGRRLAARAGGRRGRPLAGGPGRRHGRVQQREVRGKRAVQVVHALVDGGVAHLGGQAFGGGDNAVRRSAAAPVERGGLLAHVGQELADQGMVAPVPGSRGGQPPAHLVFEGADGKKQALARRTELVARGVVGIGECRAMFHTRQTRYQDDVAARLRFSRKVPTRKPRCRQSPGTRLPGPGFPAPAPGHARRRRPGPAALARPAARRPVRGGVLARPVRHAAQHVGQRAAGALAAGGGRHRGRHRRGLAQFPARHGLRVAGRRPAGDCLPDCRGAAVFHRTAVADLPAGGAGAVHGADRQHGRHGGAAGVRRDPVPGRLHRRHRAGAGRAGGRAGRPLGDPEREFPAGGCAADSVVHVSAARPRRRTDAPTGHACRKPRQRNPLPADAGSADRHAARARSGLARVAGALCRIAGRAAGGGGLEPAQERFPGHDQPRGAHPAGRGDRHVALGAEGPRPGAAHGREAAHQPEQRRRHFAAARPRPGAAGMVARRSHADPPGGRQPGGQRHQRHRHRGGRAGPAVPEIRTGRRGHRPQIRRRRAGPGHLQEHRCRHGRAYRSEQRTGRGQRVPRAPAAVARGAGGRGSGTAAPSAHRPPGRAVRGGRQHQPDHPARAAGRDGPRRHHRPRRPGGARAAGGAGLRPGDHGRAHAAHGRHGGAAAAARRHGRRARSGRAGDRPDGQRHGRGAPALPGRRRQRLPGQADRRSHAACGNRAPAGSAAGAGQAAGAPAAPAGASAGGSRGGAAPAGGGGAGARRPRRCGSGAGRAQPDGRRRLPGRGRRLCALRPHRAAGRRRRAGRRTAAAGRAQGRAGAGAGGHGARRAGKRVSVCACERMRVCGHAGRRVCAYAGMRVGAYERMRVCGHAGMRVAILRRLAAQILARCAHLAAQRGGRMPRPARVVQHGARQRHQVSVAVGDDGLGVQRLGNQAHGHDRDTDHLLDGARQRHLVAGTDGNLLVRMQAAAGDVDHVDAALLEHFTHRLRLLDGKAARHPVGGRDAHADRAVGRKRGAHGVEHLERKAGAVFQRAAVFVGAQVRQRREELVQQVAVRGMDLDGVDADVRRPARRCREAVADAAQAVLVERGGRHVVVADRHGGRRDRLPAVRLAGGDLQTALPRPLHRRLAARVVQLHRNRHGRPAPHRFQRAAHGGGRGVVVQAHVGMADAPFRQHGRRFDGEQRGARLRQLAQVHLVPVVHAAVGGRVLAHRRDHDAVLQREIADVQRCKQLWGRHGVSYRAELAGLASGSAGRHDQFLARADHVHQHRAVVRQRGAHCAVEVVRVFHPDALDAHRLGHGGEIRVLQVAAGIGITVGLHFQFHEAQRAVVEHDDLDGQVQLQQRDELAHHHGKAAVAGKGYHLPVRVRHLRADGVQHGVGHRAVVERPHQPPPAVQFQVTRGPGNRRAHVAGKDGVVSGQLADDAGHGLRVDAARVRIHHGQAVEILAGLHVIVAGAFEEAAVALGGQLGQHGGQGLPHAPEQSQRERAAVAQRLGPHVDLDDARMLGEKLAVRKIGAQDHQRVAPLHGLVAGRESHQPGHAHVVRVVVFDVFLAAQRVHDGRLQRAGQCQHLGVGARAAGAAEQGHPLGTVEDSRQLVHLVRLGQHGRQRGQQPLRRRGVQVPGGHVARHDDHGHAAPGHGNAHGAVQDLRQQRRVGHQLHVVAAFLEQALRVRGLEIIDADFRARNVRGYCEYRHAAALAVEQAVNQVQVAGTAAARAHGQLAGEVRIGAGCKGSAFLVAHVDPGDALLAAQRVRETIERIAHHAVDAPDARLGQGAGQILHTVRADTGADWVSRPKQAGGVLQSPIALIKRKYMKALVYNGPCDVQVKDMPDAKIEKPTDVLVRVTTTNICGSDLHMYEGRTSMETGRILGHENLGEVIEVGKAVDRIKVGDMVCLPFNIGCGFCENCERGYSGFCLTANPGTAGAAYGFAGMGPYSGGQAELLRVPYADYNCLVLPEDAKEKENDYVMLSDILPTGYHATELAGVKPGETVVIYGAGPVGLMATMSAFIKGASQRRGRSRRAKSARPDRRQGHRPRLRMRGLPVLRPPRQGSAEPHHEQPGQGRQADRRHRRGGRVPARRSGRQGRPGKRRQARFRLRQFLVQGPEDRHWPGQRQALQPPAGQPDPRGQGQAVGDHLARTGAGRSAKSVREIRQTRRRLDQDPAHTGPAAPTQESGRRAAAPCTAARRTGAAPTRAAPPRGRAATCTRPSALPPARRAPAVRGNGALRSNTSSTTRWSAWTSTASAGQAHGRVVERIRQRLRPRALQMLVSTLLVAPRLHPLQVRMFAVGQRRRRRRQHRVGERRDMDAAQRRRVLERHAGGDAGADVGAGRNEGRIAEPFRHQPVKQVHGVHLVGCARSVRIPETGQGRNDDIERIGLRAAMPCRIAEQVRQVRVLDKTRRPAIEQQQRLRSLATAPDMQEVKLETVDVGLEVRQRGQARAGRVPVVAVGPIADQGAQRFAGRALAPAGDHLVGPARGGQPAPQVGSTSNTRCGRCNRERRACGASSGGILRQPFVDPRVHAPSRLRGHARGKAYKAVRRGGQQVAFHRGVGAPACGHQCGVVAQRIALPRAQEGRRHASQIAVQRRPRRLAALGVGHAGREQAQRIAQRGSMQHQRVGAGLAHGGRAGQIVHAVIQDGAGNAGQQVGPGLEAQQRGRRQVAACRFTDHVHGQAGKLRQPAAEQPARRGQAVVHDGVQRRVGGQPVVDRHHGHVAGRDQFGIELVVHGGIADGPAAAVKIEHHRARRPCAAQDAHGHLHTVGLRQAPIRADARPGQLAVGAPLRQPQQRLHQEWGDAVADPEARRPGQLAVEGARLVQRGSVEQQVRARTHGAGSSLRQLVASTRSITARGTLRTSKKAAALRWP</sequence>
<feature type="domain" description="Alcohol dehydrogenase-like N-terminal" evidence="7">
    <location>
        <begin position="3148"/>
        <end position="3261"/>
    </location>
</feature>
<feature type="region of interest" description="Disordered" evidence="6">
    <location>
        <begin position="1671"/>
        <end position="1708"/>
    </location>
</feature>
<feature type="compositionally biased region" description="Basic and acidic residues" evidence="6">
    <location>
        <begin position="1774"/>
        <end position="1784"/>
    </location>
</feature>
<dbReference type="Gene3D" id="3.90.180.10">
    <property type="entry name" value="Medium-chain alcohol dehydrogenases, catalytic domain"/>
    <property type="match status" value="1"/>
</dbReference>
<dbReference type="PANTHER" id="PTHR42813">
    <property type="entry name" value="ZINC-TYPE ALCOHOL DEHYDROGENASE-LIKE"/>
    <property type="match status" value="1"/>
</dbReference>
<feature type="compositionally biased region" description="Low complexity" evidence="6">
    <location>
        <begin position="2113"/>
        <end position="2123"/>
    </location>
</feature>
<evidence type="ECO:0000256" key="4">
    <source>
        <dbReference type="ARBA" id="ARBA00022833"/>
    </source>
</evidence>
<evidence type="ECO:0000256" key="2">
    <source>
        <dbReference type="ARBA" id="ARBA00008072"/>
    </source>
</evidence>
<feature type="compositionally biased region" description="Basic residues" evidence="6">
    <location>
        <begin position="2087"/>
        <end position="2112"/>
    </location>
</feature>
<feature type="compositionally biased region" description="Basic and acidic residues" evidence="6">
    <location>
        <begin position="1986"/>
        <end position="1995"/>
    </location>
</feature>
<organism evidence="8">
    <name type="scientific">Tanacetum cinerariifolium</name>
    <name type="common">Dalmatian daisy</name>
    <name type="synonym">Chrysanthemum cinerariifolium</name>
    <dbReference type="NCBI Taxonomy" id="118510"/>
    <lineage>
        <taxon>Eukaryota</taxon>
        <taxon>Viridiplantae</taxon>
        <taxon>Streptophyta</taxon>
        <taxon>Embryophyta</taxon>
        <taxon>Tracheophyta</taxon>
        <taxon>Spermatophyta</taxon>
        <taxon>Magnoliopsida</taxon>
        <taxon>eudicotyledons</taxon>
        <taxon>Gunneridae</taxon>
        <taxon>Pentapetalae</taxon>
        <taxon>asterids</taxon>
        <taxon>campanulids</taxon>
        <taxon>Asterales</taxon>
        <taxon>Asteraceae</taxon>
        <taxon>Asteroideae</taxon>
        <taxon>Anthemideae</taxon>
        <taxon>Anthemidinae</taxon>
        <taxon>Tanacetum</taxon>
    </lineage>
</organism>
<feature type="compositionally biased region" description="Basic and acidic residues" evidence="6">
    <location>
        <begin position="1919"/>
        <end position="1932"/>
    </location>
</feature>
<feature type="compositionally biased region" description="Low complexity" evidence="6">
    <location>
        <begin position="1877"/>
        <end position="1891"/>
    </location>
</feature>
<feature type="compositionally biased region" description="Basic residues" evidence="6">
    <location>
        <begin position="2914"/>
        <end position="2928"/>
    </location>
</feature>
<dbReference type="InterPro" id="IPR013154">
    <property type="entry name" value="ADH-like_N"/>
</dbReference>
<protein>
    <recommendedName>
        <fullName evidence="7">Alcohol dehydrogenase-like N-terminal domain-containing protein</fullName>
    </recommendedName>
</protein>
<feature type="compositionally biased region" description="Gly residues" evidence="6">
    <location>
        <begin position="2049"/>
        <end position="2066"/>
    </location>
</feature>
<dbReference type="Pfam" id="PF08240">
    <property type="entry name" value="ADH_N"/>
    <property type="match status" value="1"/>
</dbReference>
<feature type="compositionally biased region" description="Basic residues" evidence="6">
    <location>
        <begin position="1841"/>
        <end position="1855"/>
    </location>
</feature>
<feature type="compositionally biased region" description="Low complexity" evidence="6">
    <location>
        <begin position="3490"/>
        <end position="3555"/>
    </location>
</feature>
<name>A0A699GFG4_TANCI</name>